<sequence length="86" mass="9942">MLKKLSKMESETETKLGQKFDSLAKDVFSDCYQSSESLSFTLLIRKSPVWSRATCLQMVTTANTHLFVSHDGVQIRTKYREMFVEQ</sequence>
<evidence type="ECO:0000256" key="3">
    <source>
        <dbReference type="ARBA" id="ARBA00022989"/>
    </source>
</evidence>
<dbReference type="PANTHER" id="PTHR13800">
    <property type="entry name" value="TRANSIENT RECEPTOR POTENTIAL CATION CHANNEL, SUBFAMILY M, MEMBER 6"/>
    <property type="match status" value="1"/>
</dbReference>
<evidence type="ECO:0000313" key="7">
    <source>
        <dbReference type="Proteomes" id="UP001356427"/>
    </source>
</evidence>
<reference evidence="6 7" key="1">
    <citation type="submission" date="2021-04" db="EMBL/GenBank/DDBJ databases">
        <authorList>
            <person name="De Guttry C."/>
            <person name="Zahm M."/>
            <person name="Klopp C."/>
            <person name="Cabau C."/>
            <person name="Louis A."/>
            <person name="Berthelot C."/>
            <person name="Parey E."/>
            <person name="Roest Crollius H."/>
            <person name="Montfort J."/>
            <person name="Robinson-Rechavi M."/>
            <person name="Bucao C."/>
            <person name="Bouchez O."/>
            <person name="Gislard M."/>
            <person name="Lluch J."/>
            <person name="Milhes M."/>
            <person name="Lampietro C."/>
            <person name="Lopez Roques C."/>
            <person name="Donnadieu C."/>
            <person name="Braasch I."/>
            <person name="Desvignes T."/>
            <person name="Postlethwait J."/>
            <person name="Bobe J."/>
            <person name="Wedekind C."/>
            <person name="Guiguen Y."/>
        </authorList>
    </citation>
    <scope>NUCLEOTIDE SEQUENCE [LARGE SCALE GENOMIC DNA]</scope>
    <source>
        <strain evidence="6">Cs_M1</strain>
        <tissue evidence="6">Blood</tissue>
    </source>
</reference>
<gene>
    <name evidence="6" type="ORF">J4Q44_G00234620</name>
</gene>
<evidence type="ECO:0000313" key="6">
    <source>
        <dbReference type="EMBL" id="KAK6306537.1"/>
    </source>
</evidence>
<dbReference type="GO" id="GO:0005227">
    <property type="term" value="F:calcium-activated cation channel activity"/>
    <property type="evidence" value="ECO:0007669"/>
    <property type="project" value="TreeGrafter"/>
</dbReference>
<evidence type="ECO:0000256" key="4">
    <source>
        <dbReference type="ARBA" id="ARBA00023136"/>
    </source>
</evidence>
<evidence type="ECO:0000256" key="1">
    <source>
        <dbReference type="ARBA" id="ARBA00004141"/>
    </source>
</evidence>
<dbReference type="Pfam" id="PF25508">
    <property type="entry name" value="TRPM2"/>
    <property type="match status" value="1"/>
</dbReference>
<dbReference type="GO" id="GO:0005886">
    <property type="term" value="C:plasma membrane"/>
    <property type="evidence" value="ECO:0007669"/>
    <property type="project" value="TreeGrafter"/>
</dbReference>
<proteinExistence type="predicted"/>
<comment type="subcellular location">
    <subcellularLocation>
        <location evidence="1">Membrane</location>
        <topology evidence="1">Multi-pass membrane protein</topology>
    </subcellularLocation>
</comment>
<evidence type="ECO:0000259" key="5">
    <source>
        <dbReference type="Pfam" id="PF25508"/>
    </source>
</evidence>
<dbReference type="AlphaFoldDB" id="A0AAN8LDV2"/>
<keyword evidence="7" id="KW-1185">Reference proteome</keyword>
<dbReference type="PANTHER" id="PTHR13800:SF6">
    <property type="entry name" value="TRANSIENT RECEPTOR POTENTIAL CATION CHANNEL SUBFAMILY M MEMBER 4"/>
    <property type="match status" value="1"/>
</dbReference>
<evidence type="ECO:0000256" key="2">
    <source>
        <dbReference type="ARBA" id="ARBA00022692"/>
    </source>
</evidence>
<dbReference type="Proteomes" id="UP001356427">
    <property type="component" value="Unassembled WGS sequence"/>
</dbReference>
<organism evidence="6 7">
    <name type="scientific">Coregonus suidteri</name>
    <dbReference type="NCBI Taxonomy" id="861788"/>
    <lineage>
        <taxon>Eukaryota</taxon>
        <taxon>Metazoa</taxon>
        <taxon>Chordata</taxon>
        <taxon>Craniata</taxon>
        <taxon>Vertebrata</taxon>
        <taxon>Euteleostomi</taxon>
        <taxon>Actinopterygii</taxon>
        <taxon>Neopterygii</taxon>
        <taxon>Teleostei</taxon>
        <taxon>Protacanthopterygii</taxon>
        <taxon>Salmoniformes</taxon>
        <taxon>Salmonidae</taxon>
        <taxon>Coregoninae</taxon>
        <taxon>Coregonus</taxon>
    </lineage>
</organism>
<dbReference type="GO" id="GO:0099604">
    <property type="term" value="F:ligand-gated calcium channel activity"/>
    <property type="evidence" value="ECO:0007669"/>
    <property type="project" value="TreeGrafter"/>
</dbReference>
<accession>A0AAN8LDV2</accession>
<keyword evidence="2" id="KW-0812">Transmembrane</keyword>
<protein>
    <recommendedName>
        <fullName evidence="5">TRPM-like domain-containing protein</fullName>
    </recommendedName>
</protein>
<keyword evidence="4" id="KW-0472">Membrane</keyword>
<feature type="domain" description="TRPM-like" evidence="5">
    <location>
        <begin position="1"/>
        <end position="70"/>
    </location>
</feature>
<dbReference type="EMBL" id="JAGTTL010000021">
    <property type="protein sequence ID" value="KAK6306537.1"/>
    <property type="molecule type" value="Genomic_DNA"/>
</dbReference>
<dbReference type="InterPro" id="IPR050927">
    <property type="entry name" value="TRPM"/>
</dbReference>
<keyword evidence="3" id="KW-1133">Transmembrane helix</keyword>
<dbReference type="InterPro" id="IPR057366">
    <property type="entry name" value="TRPM-like"/>
</dbReference>
<name>A0AAN8LDV2_9TELE</name>
<comment type="caution">
    <text evidence="6">The sequence shown here is derived from an EMBL/GenBank/DDBJ whole genome shotgun (WGS) entry which is preliminary data.</text>
</comment>